<proteinExistence type="predicted"/>
<accession>A0A2H0XXK5</accession>
<evidence type="ECO:0000313" key="2">
    <source>
        <dbReference type="Proteomes" id="UP000231343"/>
    </source>
</evidence>
<dbReference type="AlphaFoldDB" id="A0A2H0XXK5"/>
<dbReference type="InterPro" id="IPR045397">
    <property type="entry name" value="TumE-like"/>
</dbReference>
<sequence length="124" mass="14922">MEKANIVRVEERIFLIERQFGHLVQSLEVLENYGDYFKIKITFKDESVLRMTESWRNDVLLSYSYYWLTGSNELIVGWDNAPHHKKVKTFPHHKHLAHQKTIRLSYETSLEDVMREIEKQLKDN</sequence>
<dbReference type="EMBL" id="PEYM01000076">
    <property type="protein sequence ID" value="PIS29664.1"/>
    <property type="molecule type" value="Genomic_DNA"/>
</dbReference>
<gene>
    <name evidence="1" type="ORF">COT42_04635</name>
</gene>
<dbReference type="Pfam" id="PF20126">
    <property type="entry name" value="TumE"/>
    <property type="match status" value="1"/>
</dbReference>
<organism evidence="1 2">
    <name type="scientific">Candidatus Saganbacteria bacterium CG08_land_8_20_14_0_20_45_16</name>
    <dbReference type="NCBI Taxonomy" id="2014293"/>
    <lineage>
        <taxon>Bacteria</taxon>
        <taxon>Bacillati</taxon>
        <taxon>Saganbacteria</taxon>
    </lineage>
</organism>
<evidence type="ECO:0000313" key="1">
    <source>
        <dbReference type="EMBL" id="PIS29664.1"/>
    </source>
</evidence>
<protein>
    <submittedName>
        <fullName evidence="1">Uncharacterized protein</fullName>
    </submittedName>
</protein>
<comment type="caution">
    <text evidence="1">The sequence shown here is derived from an EMBL/GenBank/DDBJ whole genome shotgun (WGS) entry which is preliminary data.</text>
</comment>
<name>A0A2H0XXK5_UNCSA</name>
<reference evidence="1 2" key="1">
    <citation type="submission" date="2017-09" db="EMBL/GenBank/DDBJ databases">
        <title>Depth-based differentiation of microbial function through sediment-hosted aquifers and enrichment of novel symbionts in the deep terrestrial subsurface.</title>
        <authorList>
            <person name="Probst A.J."/>
            <person name="Ladd B."/>
            <person name="Jarett J.K."/>
            <person name="Geller-Mcgrath D.E."/>
            <person name="Sieber C.M."/>
            <person name="Emerson J.B."/>
            <person name="Anantharaman K."/>
            <person name="Thomas B.C."/>
            <person name="Malmstrom R."/>
            <person name="Stieglmeier M."/>
            <person name="Klingl A."/>
            <person name="Woyke T."/>
            <person name="Ryan C.M."/>
            <person name="Banfield J.F."/>
        </authorList>
    </citation>
    <scope>NUCLEOTIDE SEQUENCE [LARGE SCALE GENOMIC DNA]</scope>
    <source>
        <strain evidence="1">CG08_land_8_20_14_0_20_45_16</strain>
    </source>
</reference>
<dbReference type="Proteomes" id="UP000231343">
    <property type="component" value="Unassembled WGS sequence"/>
</dbReference>